<dbReference type="SMART" id="SM00325">
    <property type="entry name" value="RhoGEF"/>
    <property type="match status" value="1"/>
</dbReference>
<feature type="region of interest" description="Disordered" evidence="1">
    <location>
        <begin position="696"/>
        <end position="731"/>
    </location>
</feature>
<reference evidence="3" key="2">
    <citation type="submission" date="2025-09" db="UniProtKB">
        <authorList>
            <consortium name="Ensembl"/>
        </authorList>
    </citation>
    <scope>IDENTIFICATION</scope>
</reference>
<dbReference type="AlphaFoldDB" id="A0A8C4ESA0"/>
<dbReference type="InterPro" id="IPR035899">
    <property type="entry name" value="DBL_dom_sf"/>
</dbReference>
<dbReference type="InterPro" id="IPR042849">
    <property type="entry name" value="ARHGEF33"/>
</dbReference>
<dbReference type="PANTHER" id="PTHR46944:SF1">
    <property type="entry name" value="RHO GUANINE NUCLEOTIDE EXCHANGE FACTOR 33"/>
    <property type="match status" value="1"/>
</dbReference>
<evidence type="ECO:0000313" key="3">
    <source>
        <dbReference type="Ensembl" id="ENSDLAP00005022949.2"/>
    </source>
</evidence>
<dbReference type="PANTHER" id="PTHR46944">
    <property type="entry name" value="RHO GUANINE NUCLEOTIDE EXCHANGE FACTOR 33"/>
    <property type="match status" value="1"/>
</dbReference>
<dbReference type="SUPFAM" id="SSF48065">
    <property type="entry name" value="DBL homology domain (DH-domain)"/>
    <property type="match status" value="1"/>
</dbReference>
<feature type="compositionally biased region" description="Basic and acidic residues" evidence="1">
    <location>
        <begin position="200"/>
        <end position="209"/>
    </location>
</feature>
<dbReference type="GeneTree" id="ENSGT00940000163420"/>
<protein>
    <submittedName>
        <fullName evidence="3">Rho guanine nucleotide exchange factor (GEF) 33</fullName>
    </submittedName>
</protein>
<dbReference type="Proteomes" id="UP000694389">
    <property type="component" value="Unassembled WGS sequence"/>
</dbReference>
<organism evidence="3 4">
    <name type="scientific">Dicentrarchus labrax</name>
    <name type="common">European seabass</name>
    <name type="synonym">Morone labrax</name>
    <dbReference type="NCBI Taxonomy" id="13489"/>
    <lineage>
        <taxon>Eukaryota</taxon>
        <taxon>Metazoa</taxon>
        <taxon>Chordata</taxon>
        <taxon>Craniata</taxon>
        <taxon>Vertebrata</taxon>
        <taxon>Euteleostomi</taxon>
        <taxon>Actinopterygii</taxon>
        <taxon>Neopterygii</taxon>
        <taxon>Teleostei</taxon>
        <taxon>Neoteleostei</taxon>
        <taxon>Acanthomorphata</taxon>
        <taxon>Eupercaria</taxon>
        <taxon>Moronidae</taxon>
        <taxon>Dicentrarchus</taxon>
    </lineage>
</organism>
<dbReference type="Gene3D" id="1.20.900.10">
    <property type="entry name" value="Dbl homology (DH) domain"/>
    <property type="match status" value="1"/>
</dbReference>
<feature type="compositionally biased region" description="Basic and acidic residues" evidence="1">
    <location>
        <begin position="1"/>
        <end position="20"/>
    </location>
</feature>
<dbReference type="Ensembl" id="ENSDLAT00005024572.2">
    <property type="protein sequence ID" value="ENSDLAP00005022949.2"/>
    <property type="gene ID" value="ENSDLAG00005010555.2"/>
</dbReference>
<dbReference type="PROSITE" id="PS50010">
    <property type="entry name" value="DH_2"/>
    <property type="match status" value="1"/>
</dbReference>
<feature type="domain" description="DH" evidence="2">
    <location>
        <begin position="220"/>
        <end position="405"/>
    </location>
</feature>
<sequence>MENGKTETEDKTEGVSKDKEENVEEASLEIAQLQGLVAELREGLHTALTELCELRQRDHGLEEKLQAHQTDVDDKIMGLKNSLNTFKEELNVALFHIKDVSHRQREVQKRAELLQSENTKDIISVPHSRKSSKADVLSASGDEHICVPSQSDLSVIQHFFSSLPHSGSPQRSNTSTQNSTSEQEAQQQQRGCPSKSPGWGDRKNSRDDTETPNSPTENNKRQRVALELLESERVYVSHLSLLLKANISFNGSEALTSKDKRPFPSSLRFLIQQHLELLHTLQERVLKSQWQGLMGDVFMRLTSKESDFLDFYVSYLKELPDCLSVITMLASSSMKSSAFLESDITGDESKPSLHTLLLQPVQRIPEYLLLLQGLLRQTEAEHPDYYLLLVCIQQFRSFMAQYHHLLQHNQELLLHNRKEVKRSTMKQLLKTVESGIQANNIGSPYPYSSAMLEHANQVKRSKQRLLEQIQSHRLQDWDRDQEPETHCYDTEWPTQLPFFSPELDPRNHKPAGLGSIPESEASDRSISCQHHLPSRPAEFRQVQPGSALADALGEFLLPPDPPGMESLYEEDGGSFHDVSMFDRCSSASSDSSIDIAFVKCPKAPSASHHAVAANVSTTRDVFGNGGSHGNGYSKLPNRGCVSPDEAVMMRRNQHRPLQASQRKSKSLNGLQMDNTVSGLNDGPLSDHLHRVGLGSHAKLERQGSKGSKGCPTPSRKVHSPLGNRVDTDKQSDDLHGLLSIVGFSKDVNK</sequence>
<accession>A0A8C4ESA0</accession>
<feature type="region of interest" description="Disordered" evidence="1">
    <location>
        <begin position="507"/>
        <end position="528"/>
    </location>
</feature>
<dbReference type="InterPro" id="IPR000219">
    <property type="entry name" value="DH_dom"/>
</dbReference>
<dbReference type="Pfam" id="PF00621">
    <property type="entry name" value="RhoGEF"/>
    <property type="match status" value="1"/>
</dbReference>
<evidence type="ECO:0000256" key="1">
    <source>
        <dbReference type="SAM" id="MobiDB-lite"/>
    </source>
</evidence>
<reference evidence="3" key="1">
    <citation type="submission" date="2025-08" db="UniProtKB">
        <authorList>
            <consortium name="Ensembl"/>
        </authorList>
    </citation>
    <scope>IDENTIFICATION</scope>
</reference>
<feature type="compositionally biased region" description="Low complexity" evidence="1">
    <location>
        <begin position="170"/>
        <end position="190"/>
    </location>
</feature>
<dbReference type="GO" id="GO:0005085">
    <property type="term" value="F:guanyl-nucleotide exchange factor activity"/>
    <property type="evidence" value="ECO:0007669"/>
    <property type="project" value="InterPro"/>
</dbReference>
<name>A0A8C4ESA0_DICLA</name>
<evidence type="ECO:0000313" key="4">
    <source>
        <dbReference type="Proteomes" id="UP000694389"/>
    </source>
</evidence>
<proteinExistence type="predicted"/>
<evidence type="ECO:0000259" key="2">
    <source>
        <dbReference type="PROSITE" id="PS50010"/>
    </source>
</evidence>
<feature type="region of interest" description="Disordered" evidence="1">
    <location>
        <begin position="161"/>
        <end position="222"/>
    </location>
</feature>
<keyword evidence="4" id="KW-1185">Reference proteome</keyword>
<feature type="region of interest" description="Disordered" evidence="1">
    <location>
        <begin position="1"/>
        <end position="25"/>
    </location>
</feature>